<protein>
    <submittedName>
        <fullName evidence="1">Uncharacterized protein</fullName>
    </submittedName>
</protein>
<organism evidence="1">
    <name type="scientific">marine sediment metagenome</name>
    <dbReference type="NCBI Taxonomy" id="412755"/>
    <lineage>
        <taxon>unclassified sequences</taxon>
        <taxon>metagenomes</taxon>
        <taxon>ecological metagenomes</taxon>
    </lineage>
</organism>
<sequence length="92" mass="10958">CVAKLERQKMESDAYVNRVKSEYESELAQLQAECIYELGRAELESDRMEQQLIYSSEQIEYLERQIDYLYNQMQEGEEADWTDLLGIFSLFI</sequence>
<reference evidence="1" key="1">
    <citation type="journal article" date="2014" name="Front. Microbiol.">
        <title>High frequency of phylogenetically diverse reductive dehalogenase-homologous genes in deep subseafloor sedimentary metagenomes.</title>
        <authorList>
            <person name="Kawai M."/>
            <person name="Futagami T."/>
            <person name="Toyoda A."/>
            <person name="Takaki Y."/>
            <person name="Nishi S."/>
            <person name="Hori S."/>
            <person name="Arai W."/>
            <person name="Tsubouchi T."/>
            <person name="Morono Y."/>
            <person name="Uchiyama I."/>
            <person name="Ito T."/>
            <person name="Fujiyama A."/>
            <person name="Inagaki F."/>
            <person name="Takami H."/>
        </authorList>
    </citation>
    <scope>NUCLEOTIDE SEQUENCE</scope>
    <source>
        <strain evidence="1">Expedition CK06-06</strain>
    </source>
</reference>
<gene>
    <name evidence="1" type="ORF">S06H3_16239</name>
</gene>
<proteinExistence type="predicted"/>
<name>X1MBZ3_9ZZZZ</name>
<dbReference type="AlphaFoldDB" id="X1MBZ3"/>
<evidence type="ECO:0000313" key="1">
    <source>
        <dbReference type="EMBL" id="GAI15606.1"/>
    </source>
</evidence>
<accession>X1MBZ3</accession>
<feature type="non-terminal residue" evidence="1">
    <location>
        <position position="1"/>
    </location>
</feature>
<comment type="caution">
    <text evidence="1">The sequence shown here is derived from an EMBL/GenBank/DDBJ whole genome shotgun (WGS) entry which is preliminary data.</text>
</comment>
<dbReference type="EMBL" id="BARV01008024">
    <property type="protein sequence ID" value="GAI15606.1"/>
    <property type="molecule type" value="Genomic_DNA"/>
</dbReference>